<feature type="region of interest" description="Disordered" evidence="4">
    <location>
        <begin position="435"/>
        <end position="466"/>
    </location>
</feature>
<evidence type="ECO:0000256" key="2">
    <source>
        <dbReference type="ARBA" id="ARBA00022614"/>
    </source>
</evidence>
<evidence type="ECO:0000256" key="3">
    <source>
        <dbReference type="ARBA" id="ARBA00022737"/>
    </source>
</evidence>
<dbReference type="AlphaFoldDB" id="A0AAV0TSC5"/>
<dbReference type="GO" id="GO:0005829">
    <property type="term" value="C:cytosol"/>
    <property type="evidence" value="ECO:0007669"/>
    <property type="project" value="TreeGrafter"/>
</dbReference>
<dbReference type="PANTHER" id="PTHR24113">
    <property type="entry name" value="RAN GTPASE-ACTIVATING PROTEIN 1"/>
    <property type="match status" value="1"/>
</dbReference>
<accession>A0AAV0TSC5</accession>
<evidence type="ECO:0000256" key="1">
    <source>
        <dbReference type="ARBA" id="ARBA00022468"/>
    </source>
</evidence>
<evidence type="ECO:0000256" key="4">
    <source>
        <dbReference type="SAM" id="MobiDB-lite"/>
    </source>
</evidence>
<dbReference type="GO" id="GO:0005634">
    <property type="term" value="C:nucleus"/>
    <property type="evidence" value="ECO:0007669"/>
    <property type="project" value="TreeGrafter"/>
</dbReference>
<keyword evidence="2" id="KW-0433">Leucine-rich repeat</keyword>
<dbReference type="Gene3D" id="3.80.10.10">
    <property type="entry name" value="Ribonuclease Inhibitor"/>
    <property type="match status" value="1"/>
</dbReference>
<sequence length="466" mass="52303">MVSTSFEFTASSTWHDPMDIHVRKLMMTRLQSHSTLTQQYPLLQTSKDSGTSPSLLQRLEWMLYHSAGSLGEYLHQPSLERRVQGLVTHYKRKRSETEPNDNVMTSSRASTTKRQRFLVTITEDESRDCSVSATDCVLNSNLDLLHHVCRFLDSSDVLRCRTVNKFLYLHAPSFIQSLHIDATSSTMSETQNDGGDAAVSGLAGFVARMQEPHKSHDLKPKQPVTSQGSALEGGACPLLQTFELLAPFDFTTESDTVLVVLRALAESKTEHGLRIPLQHLVLDATFLGDRGIKQLTDLFETRRAFFKHLQTLIVRNNSMGETGCRALLDVIEPFSDLKTLDLSRNILTDTDALALADLLDNPVAGWSFCESMNGNWMTSSKEDIERERLSVLGLAGLRTLKLHENFITCDGFHAITIALCSREVFVATIGNAAESNDEEEDNYDDNEEEEEFIHGDQEHQTIFMKK</sequence>
<dbReference type="InterPro" id="IPR032675">
    <property type="entry name" value="LRR_dom_sf"/>
</dbReference>
<evidence type="ECO:0000313" key="6">
    <source>
        <dbReference type="Proteomes" id="UP001159659"/>
    </source>
</evidence>
<dbReference type="SUPFAM" id="SSF52047">
    <property type="entry name" value="RNI-like"/>
    <property type="match status" value="1"/>
</dbReference>
<dbReference type="Proteomes" id="UP001159659">
    <property type="component" value="Unassembled WGS sequence"/>
</dbReference>
<name>A0AAV0TSC5_9STRA</name>
<dbReference type="GO" id="GO:0031267">
    <property type="term" value="F:small GTPase binding"/>
    <property type="evidence" value="ECO:0007669"/>
    <property type="project" value="TreeGrafter"/>
</dbReference>
<protein>
    <recommendedName>
        <fullName evidence="7">F-box domain-containing protein</fullName>
    </recommendedName>
</protein>
<dbReference type="GO" id="GO:0048471">
    <property type="term" value="C:perinuclear region of cytoplasm"/>
    <property type="evidence" value="ECO:0007669"/>
    <property type="project" value="TreeGrafter"/>
</dbReference>
<reference evidence="5" key="1">
    <citation type="submission" date="2022-12" db="EMBL/GenBank/DDBJ databases">
        <authorList>
            <person name="Webb A."/>
        </authorList>
    </citation>
    <scope>NUCLEOTIDE SEQUENCE</scope>
    <source>
        <strain evidence="5">Pf2</strain>
    </source>
</reference>
<dbReference type="SMART" id="SM00368">
    <property type="entry name" value="LRR_RI"/>
    <property type="match status" value="3"/>
</dbReference>
<keyword evidence="3" id="KW-0677">Repeat</keyword>
<keyword evidence="1" id="KW-0343">GTPase activation</keyword>
<comment type="caution">
    <text evidence="5">The sequence shown here is derived from an EMBL/GenBank/DDBJ whole genome shotgun (WGS) entry which is preliminary data.</text>
</comment>
<dbReference type="EMBL" id="CANTFK010000781">
    <property type="protein sequence ID" value="CAI5726637.1"/>
    <property type="molecule type" value="Genomic_DNA"/>
</dbReference>
<organism evidence="5 6">
    <name type="scientific">Peronospora farinosa</name>
    <dbReference type="NCBI Taxonomy" id="134698"/>
    <lineage>
        <taxon>Eukaryota</taxon>
        <taxon>Sar</taxon>
        <taxon>Stramenopiles</taxon>
        <taxon>Oomycota</taxon>
        <taxon>Peronosporomycetes</taxon>
        <taxon>Peronosporales</taxon>
        <taxon>Peronosporaceae</taxon>
        <taxon>Peronospora</taxon>
    </lineage>
</organism>
<evidence type="ECO:0000313" key="5">
    <source>
        <dbReference type="EMBL" id="CAI5726637.1"/>
    </source>
</evidence>
<gene>
    <name evidence="5" type="ORF">PFR002_LOCUS5391</name>
</gene>
<dbReference type="CDD" id="cd09917">
    <property type="entry name" value="F-box_SF"/>
    <property type="match status" value="1"/>
</dbReference>
<dbReference type="GO" id="GO:0006913">
    <property type="term" value="P:nucleocytoplasmic transport"/>
    <property type="evidence" value="ECO:0007669"/>
    <property type="project" value="TreeGrafter"/>
</dbReference>
<dbReference type="PANTHER" id="PTHR24113:SF12">
    <property type="entry name" value="RAN GTPASE-ACTIVATING PROTEIN 1"/>
    <property type="match status" value="1"/>
</dbReference>
<dbReference type="GO" id="GO:0005096">
    <property type="term" value="F:GTPase activator activity"/>
    <property type="evidence" value="ECO:0007669"/>
    <property type="project" value="UniProtKB-KW"/>
</dbReference>
<proteinExistence type="predicted"/>
<evidence type="ECO:0008006" key="7">
    <source>
        <dbReference type="Google" id="ProtNLM"/>
    </source>
</evidence>
<feature type="compositionally biased region" description="Acidic residues" evidence="4">
    <location>
        <begin position="435"/>
        <end position="451"/>
    </location>
</feature>
<dbReference type="InterPro" id="IPR027038">
    <property type="entry name" value="RanGap"/>
</dbReference>